<dbReference type="GO" id="GO:0008046">
    <property type="term" value="F:axon guidance receptor activity"/>
    <property type="evidence" value="ECO:0007669"/>
    <property type="project" value="TreeGrafter"/>
</dbReference>
<dbReference type="GO" id="GO:0030424">
    <property type="term" value="C:axon"/>
    <property type="evidence" value="ECO:0007669"/>
    <property type="project" value="TreeGrafter"/>
</dbReference>
<evidence type="ECO:0000256" key="3">
    <source>
        <dbReference type="SAM" id="MobiDB-lite"/>
    </source>
</evidence>
<dbReference type="InterPro" id="IPR003599">
    <property type="entry name" value="Ig_sub"/>
</dbReference>
<dbReference type="SUPFAM" id="SSF48726">
    <property type="entry name" value="Immunoglobulin"/>
    <property type="match status" value="2"/>
</dbReference>
<feature type="domain" description="Ig-like" evidence="6">
    <location>
        <begin position="215"/>
        <end position="306"/>
    </location>
</feature>
<dbReference type="GO" id="GO:0043025">
    <property type="term" value="C:neuronal cell body"/>
    <property type="evidence" value="ECO:0007669"/>
    <property type="project" value="TreeGrafter"/>
</dbReference>
<dbReference type="CDD" id="cd00096">
    <property type="entry name" value="Ig"/>
    <property type="match status" value="1"/>
</dbReference>
<proteinExistence type="predicted"/>
<dbReference type="InterPro" id="IPR003598">
    <property type="entry name" value="Ig_sub2"/>
</dbReference>
<dbReference type="InterPro" id="IPR036179">
    <property type="entry name" value="Ig-like_dom_sf"/>
</dbReference>
<dbReference type="Proteomes" id="UP001165740">
    <property type="component" value="Chromosome 18"/>
</dbReference>
<dbReference type="Gene3D" id="2.60.40.10">
    <property type="entry name" value="Immunoglobulins"/>
    <property type="match status" value="2"/>
</dbReference>
<dbReference type="RefSeq" id="XP_055873859.1">
    <property type="nucleotide sequence ID" value="XM_056017884.1"/>
</dbReference>
<dbReference type="PROSITE" id="PS50835">
    <property type="entry name" value="IG_LIKE"/>
    <property type="match status" value="2"/>
</dbReference>
<feature type="domain" description="Ig-like" evidence="6">
    <location>
        <begin position="18"/>
        <end position="107"/>
    </location>
</feature>
<evidence type="ECO:0000313" key="7">
    <source>
        <dbReference type="Proteomes" id="UP001165740"/>
    </source>
</evidence>
<dbReference type="InterPro" id="IPR050958">
    <property type="entry name" value="Cell_Adh-Cytoskel_Orgn"/>
</dbReference>
<reference evidence="8" key="1">
    <citation type="submission" date="2025-08" db="UniProtKB">
        <authorList>
            <consortium name="RefSeq"/>
        </authorList>
    </citation>
    <scope>IDENTIFICATION</scope>
</reference>
<keyword evidence="4" id="KW-1133">Transmembrane helix</keyword>
<name>A0A9W2ZFJ9_BIOGL</name>
<feature type="chain" id="PRO_5040930471" evidence="5">
    <location>
        <begin position="18"/>
        <end position="416"/>
    </location>
</feature>
<dbReference type="Pfam" id="PF13927">
    <property type="entry name" value="Ig_3"/>
    <property type="match status" value="1"/>
</dbReference>
<organism evidence="7 8">
    <name type="scientific">Biomphalaria glabrata</name>
    <name type="common">Bloodfluke planorb</name>
    <name type="synonym">Freshwater snail</name>
    <dbReference type="NCBI Taxonomy" id="6526"/>
    <lineage>
        <taxon>Eukaryota</taxon>
        <taxon>Metazoa</taxon>
        <taxon>Spiralia</taxon>
        <taxon>Lophotrochozoa</taxon>
        <taxon>Mollusca</taxon>
        <taxon>Gastropoda</taxon>
        <taxon>Heterobranchia</taxon>
        <taxon>Euthyneura</taxon>
        <taxon>Panpulmonata</taxon>
        <taxon>Hygrophila</taxon>
        <taxon>Lymnaeoidea</taxon>
        <taxon>Planorbidae</taxon>
        <taxon>Biomphalaria</taxon>
    </lineage>
</organism>
<dbReference type="PANTHER" id="PTHR45080">
    <property type="entry name" value="CONTACTIN 5"/>
    <property type="match status" value="1"/>
</dbReference>
<evidence type="ECO:0000256" key="5">
    <source>
        <dbReference type="SAM" id="SignalP"/>
    </source>
</evidence>
<dbReference type="SMART" id="SM00409">
    <property type="entry name" value="IG"/>
    <property type="match status" value="2"/>
</dbReference>
<dbReference type="GO" id="GO:0007156">
    <property type="term" value="P:homophilic cell adhesion via plasma membrane adhesion molecules"/>
    <property type="evidence" value="ECO:0007669"/>
    <property type="project" value="TreeGrafter"/>
</dbReference>
<feature type="transmembrane region" description="Helical" evidence="4">
    <location>
        <begin position="315"/>
        <end position="337"/>
    </location>
</feature>
<dbReference type="PANTHER" id="PTHR45080:SF8">
    <property type="entry name" value="IG-LIKE DOMAIN-CONTAINING PROTEIN"/>
    <property type="match status" value="1"/>
</dbReference>
<dbReference type="SMART" id="SM00408">
    <property type="entry name" value="IGc2"/>
    <property type="match status" value="1"/>
</dbReference>
<protein>
    <submittedName>
        <fullName evidence="8">Neuroglian-like isoform X1</fullName>
    </submittedName>
</protein>
<keyword evidence="4" id="KW-0812">Transmembrane</keyword>
<keyword evidence="4" id="KW-0472">Membrane</keyword>
<dbReference type="GeneID" id="106050491"/>
<keyword evidence="1 5" id="KW-0732">Signal</keyword>
<dbReference type="GO" id="GO:0050808">
    <property type="term" value="P:synapse organization"/>
    <property type="evidence" value="ECO:0007669"/>
    <property type="project" value="TreeGrafter"/>
</dbReference>
<dbReference type="GO" id="GO:0005886">
    <property type="term" value="C:plasma membrane"/>
    <property type="evidence" value="ECO:0007669"/>
    <property type="project" value="TreeGrafter"/>
</dbReference>
<evidence type="ECO:0000259" key="6">
    <source>
        <dbReference type="PROSITE" id="PS50835"/>
    </source>
</evidence>
<evidence type="ECO:0000256" key="1">
    <source>
        <dbReference type="ARBA" id="ARBA00022729"/>
    </source>
</evidence>
<keyword evidence="7" id="KW-1185">Reference proteome</keyword>
<dbReference type="OrthoDB" id="428111at2759"/>
<dbReference type="InterPro" id="IPR007110">
    <property type="entry name" value="Ig-like_dom"/>
</dbReference>
<dbReference type="InterPro" id="IPR013783">
    <property type="entry name" value="Ig-like_fold"/>
</dbReference>
<feature type="region of interest" description="Disordered" evidence="3">
    <location>
        <begin position="365"/>
        <end position="416"/>
    </location>
</feature>
<evidence type="ECO:0000313" key="8">
    <source>
        <dbReference type="RefSeq" id="XP_055873859.1"/>
    </source>
</evidence>
<feature type="signal peptide" evidence="5">
    <location>
        <begin position="1"/>
        <end position="17"/>
    </location>
</feature>
<sequence length="416" mass="47173">MQHIAFIILLSFTSTHLEKVTLEPSGNIVLSLGEKLEITCTFYSRIYALIPSWHIPKTANVSMFRQANQLADGLYIIKSIVISTSLQLGDAGKYMCHMGNNNHVDVTVFAVFAEKKNVTFEWKMKRVDLSCNLSTLDNEGSLIFNGWHYGSFPLTEGSRYTIVTMTRFAGKLVTSNLVIGSPIRNDSGFYTSEFAIVYPHTTLSYRCLVALEASPIILIPPRSIAATIGHTATLTCIVISFPKTVVTWKSDSLNLTNDAFRISYGHFGGHNNSILNINDVQESDSGMYSCFAKNEVFRHRPHRSIRIYVKSRYEWVFPVLMLIFEVNITVILTIVLTNRQNKRRLAREEKIRTLYTEMEETLDEPVNVSQAELREEEVESPSEGNRMQNSPLQQTSSEDNIQQETWHSPPEEAIIE</sequence>
<evidence type="ECO:0000256" key="4">
    <source>
        <dbReference type="SAM" id="Phobius"/>
    </source>
</evidence>
<accession>A0A9W2ZFJ9</accession>
<evidence type="ECO:0000256" key="2">
    <source>
        <dbReference type="ARBA" id="ARBA00023157"/>
    </source>
</evidence>
<keyword evidence="2" id="KW-1015">Disulfide bond</keyword>
<feature type="compositionally biased region" description="Polar residues" evidence="3">
    <location>
        <begin position="385"/>
        <end position="406"/>
    </location>
</feature>
<gene>
    <name evidence="8" type="primary">LOC106050491</name>
</gene>
<dbReference type="AlphaFoldDB" id="A0A9W2ZFJ9"/>